<comment type="similarity">
    <text evidence="4 19">Belongs to the CobS family.</text>
</comment>
<evidence type="ECO:0000256" key="10">
    <source>
        <dbReference type="ARBA" id="ARBA00022692"/>
    </source>
</evidence>
<evidence type="ECO:0000256" key="8">
    <source>
        <dbReference type="ARBA" id="ARBA00022573"/>
    </source>
</evidence>
<evidence type="ECO:0000256" key="9">
    <source>
        <dbReference type="ARBA" id="ARBA00022679"/>
    </source>
</evidence>
<comment type="pathway">
    <text evidence="3 19">Cofactor biosynthesis; adenosylcobalamin biosynthesis; adenosylcobalamin from cob(II)yrinate a,c-diamide: step 7/7.</text>
</comment>
<comment type="subcellular location">
    <subcellularLocation>
        <location evidence="2 19">Cell membrane</location>
        <topology evidence="2 19">Multi-pass membrane protein</topology>
    </subcellularLocation>
</comment>
<evidence type="ECO:0000256" key="19">
    <source>
        <dbReference type="HAMAP-Rule" id="MF_00719"/>
    </source>
</evidence>
<evidence type="ECO:0000256" key="1">
    <source>
        <dbReference type="ARBA" id="ARBA00001946"/>
    </source>
</evidence>
<dbReference type="HAMAP" id="MF_00719">
    <property type="entry name" value="CobS"/>
    <property type="match status" value="1"/>
</dbReference>
<evidence type="ECO:0000256" key="14">
    <source>
        <dbReference type="ARBA" id="ARBA00025228"/>
    </source>
</evidence>
<dbReference type="Proteomes" id="UP000243507">
    <property type="component" value="Unassembled WGS sequence"/>
</dbReference>
<dbReference type="EMBL" id="NTJD01000004">
    <property type="protein sequence ID" value="PCD76877.1"/>
    <property type="molecule type" value="Genomic_DNA"/>
</dbReference>
<dbReference type="GO" id="GO:0009236">
    <property type="term" value="P:cobalamin biosynthetic process"/>
    <property type="evidence" value="ECO:0007669"/>
    <property type="project" value="UniProtKB-UniRule"/>
</dbReference>
<evidence type="ECO:0000313" key="21">
    <source>
        <dbReference type="Proteomes" id="UP000243507"/>
    </source>
</evidence>
<evidence type="ECO:0000256" key="11">
    <source>
        <dbReference type="ARBA" id="ARBA00022842"/>
    </source>
</evidence>
<dbReference type="GO" id="GO:0008818">
    <property type="term" value="F:cobalamin 5'-phosphate synthase activity"/>
    <property type="evidence" value="ECO:0007669"/>
    <property type="project" value="UniProtKB-UniRule"/>
</dbReference>
<dbReference type="RefSeq" id="WP_096432637.1">
    <property type="nucleotide sequence ID" value="NZ_NTJD01000004.1"/>
</dbReference>
<evidence type="ECO:0000256" key="17">
    <source>
        <dbReference type="ARBA" id="ARBA00048623"/>
    </source>
</evidence>
<comment type="cofactor">
    <cofactor evidence="1 19">
        <name>Mg(2+)</name>
        <dbReference type="ChEBI" id="CHEBI:18420"/>
    </cofactor>
</comment>
<keyword evidence="8 19" id="KW-0169">Cobalamin biosynthesis</keyword>
<keyword evidence="11 19" id="KW-0460">Magnesium</keyword>
<proteinExistence type="inferred from homology"/>
<keyword evidence="21" id="KW-1185">Reference proteome</keyword>
<keyword evidence="7 19" id="KW-1003">Cell membrane</keyword>
<dbReference type="EC" id="2.7.8.26" evidence="5 19"/>
<feature type="transmembrane region" description="Helical" evidence="19">
    <location>
        <begin position="196"/>
        <end position="213"/>
    </location>
</feature>
<dbReference type="GO" id="GO:0051073">
    <property type="term" value="F:adenosylcobinamide-GDP ribazoletransferase activity"/>
    <property type="evidence" value="ECO:0007669"/>
    <property type="project" value="UniProtKB-UniRule"/>
</dbReference>
<evidence type="ECO:0000256" key="5">
    <source>
        <dbReference type="ARBA" id="ARBA00013200"/>
    </source>
</evidence>
<dbReference type="AlphaFoldDB" id="A0A2A4CQW8"/>
<reference evidence="20 21" key="1">
    <citation type="submission" date="2017-09" db="EMBL/GenBank/DDBJ databases">
        <title>A multilocus sequence analysis scheme for characterization of bacteria in the genus Thioclava.</title>
        <authorList>
            <person name="Liu Y."/>
            <person name="Shao Z."/>
        </authorList>
    </citation>
    <scope>NUCLEOTIDE SEQUENCE [LARGE SCALE GENOMIC DNA]</scope>
    <source>
        <strain evidence="20 21">CAU 1312</strain>
    </source>
</reference>
<comment type="catalytic activity">
    <reaction evidence="18 19">
        <text>alpha-ribazole 5'-phosphate + adenosylcob(III)inamide-GDP = adenosylcob(III)alamin 5'-phosphate + GMP + H(+)</text>
        <dbReference type="Rhea" id="RHEA:23560"/>
        <dbReference type="ChEBI" id="CHEBI:15378"/>
        <dbReference type="ChEBI" id="CHEBI:57918"/>
        <dbReference type="ChEBI" id="CHEBI:58115"/>
        <dbReference type="ChEBI" id="CHEBI:60487"/>
        <dbReference type="ChEBI" id="CHEBI:60493"/>
        <dbReference type="EC" id="2.7.8.26"/>
    </reaction>
</comment>
<sequence length="245" mass="24618">MIARRLSEARLALMLLTRVPAGQLAEPVPGLEAARWAFPLVGVLTGVLGWAAFALARQVGLGAELAAVLAFGALALVTGGLHLDGLADFTDGFGGRDRARRLEIMRDSRIGSYGVVALIVVSAAQVLAMAQAGADFAAFLLAGGLSRFAMLVLLVWLPPARADGMGRLAAGRAGAVLVPGAVLGVALMLIVGGAGLPALVAGGLAAGFVGLSAKRRLGGQTGDVLGAAQILSETAIWLVLAAQAA</sequence>
<dbReference type="PANTHER" id="PTHR34148">
    <property type="entry name" value="ADENOSYLCOBINAMIDE-GDP RIBAZOLETRANSFERASE"/>
    <property type="match status" value="1"/>
</dbReference>
<dbReference type="NCBIfam" id="TIGR00317">
    <property type="entry name" value="cobS"/>
    <property type="match status" value="1"/>
</dbReference>
<comment type="catalytic activity">
    <reaction evidence="17 19">
        <text>alpha-ribazole + adenosylcob(III)inamide-GDP = adenosylcob(III)alamin + GMP + H(+)</text>
        <dbReference type="Rhea" id="RHEA:16049"/>
        <dbReference type="ChEBI" id="CHEBI:10329"/>
        <dbReference type="ChEBI" id="CHEBI:15378"/>
        <dbReference type="ChEBI" id="CHEBI:18408"/>
        <dbReference type="ChEBI" id="CHEBI:58115"/>
        <dbReference type="ChEBI" id="CHEBI:60487"/>
        <dbReference type="EC" id="2.7.8.26"/>
    </reaction>
</comment>
<evidence type="ECO:0000256" key="6">
    <source>
        <dbReference type="ARBA" id="ARBA00015850"/>
    </source>
</evidence>
<evidence type="ECO:0000256" key="4">
    <source>
        <dbReference type="ARBA" id="ARBA00010561"/>
    </source>
</evidence>
<keyword evidence="10 19" id="KW-0812">Transmembrane</keyword>
<gene>
    <name evidence="19 20" type="primary">cobS</name>
    <name evidence="20" type="ORF">CLN94_07230</name>
</gene>
<dbReference type="Pfam" id="PF02654">
    <property type="entry name" value="CobS"/>
    <property type="match status" value="1"/>
</dbReference>
<name>A0A2A4CQW8_9RHOB</name>
<dbReference type="InterPro" id="IPR003805">
    <property type="entry name" value="CobS"/>
</dbReference>
<feature type="transmembrane region" description="Helical" evidence="19">
    <location>
        <begin position="35"/>
        <end position="56"/>
    </location>
</feature>
<accession>A0A2A4CQW8</accession>
<evidence type="ECO:0000256" key="15">
    <source>
        <dbReference type="ARBA" id="ARBA00032605"/>
    </source>
</evidence>
<feature type="transmembrane region" description="Helical" evidence="19">
    <location>
        <begin position="136"/>
        <end position="157"/>
    </location>
</feature>
<keyword evidence="13 19" id="KW-0472">Membrane</keyword>
<keyword evidence="12 19" id="KW-1133">Transmembrane helix</keyword>
<comment type="caution">
    <text evidence="20">The sequence shown here is derived from an EMBL/GenBank/DDBJ whole genome shotgun (WGS) entry which is preliminary data.</text>
</comment>
<feature type="transmembrane region" description="Helical" evidence="19">
    <location>
        <begin position="169"/>
        <end position="190"/>
    </location>
</feature>
<evidence type="ECO:0000256" key="13">
    <source>
        <dbReference type="ARBA" id="ARBA00023136"/>
    </source>
</evidence>
<evidence type="ECO:0000256" key="3">
    <source>
        <dbReference type="ARBA" id="ARBA00004663"/>
    </source>
</evidence>
<evidence type="ECO:0000256" key="18">
    <source>
        <dbReference type="ARBA" id="ARBA00049504"/>
    </source>
</evidence>
<dbReference type="UniPathway" id="UPA00148">
    <property type="reaction ID" value="UER00238"/>
</dbReference>
<keyword evidence="9 19" id="KW-0808">Transferase</keyword>
<protein>
    <recommendedName>
        <fullName evidence="6 19">Adenosylcobinamide-GDP ribazoletransferase</fullName>
        <ecNumber evidence="5 19">2.7.8.26</ecNumber>
    </recommendedName>
    <alternativeName>
        <fullName evidence="16 19">Cobalamin synthase</fullName>
    </alternativeName>
    <alternativeName>
        <fullName evidence="15 19">Cobalamin-5'-phosphate synthase</fullName>
    </alternativeName>
</protein>
<evidence type="ECO:0000256" key="16">
    <source>
        <dbReference type="ARBA" id="ARBA00032853"/>
    </source>
</evidence>
<evidence type="ECO:0000256" key="12">
    <source>
        <dbReference type="ARBA" id="ARBA00022989"/>
    </source>
</evidence>
<organism evidence="20 21">
    <name type="scientific">Pseudothioclava arenosa</name>
    <dbReference type="NCBI Taxonomy" id="1795308"/>
    <lineage>
        <taxon>Bacteria</taxon>
        <taxon>Pseudomonadati</taxon>
        <taxon>Pseudomonadota</taxon>
        <taxon>Alphaproteobacteria</taxon>
        <taxon>Rhodobacterales</taxon>
        <taxon>Paracoccaceae</taxon>
        <taxon>Pseudothioclava</taxon>
    </lineage>
</organism>
<dbReference type="PANTHER" id="PTHR34148:SF1">
    <property type="entry name" value="ADENOSYLCOBINAMIDE-GDP RIBAZOLETRANSFERASE"/>
    <property type="match status" value="1"/>
</dbReference>
<evidence type="ECO:0000256" key="7">
    <source>
        <dbReference type="ARBA" id="ARBA00022475"/>
    </source>
</evidence>
<dbReference type="GO" id="GO:0005886">
    <property type="term" value="C:plasma membrane"/>
    <property type="evidence" value="ECO:0007669"/>
    <property type="project" value="UniProtKB-SubCell"/>
</dbReference>
<evidence type="ECO:0000256" key="2">
    <source>
        <dbReference type="ARBA" id="ARBA00004651"/>
    </source>
</evidence>
<feature type="transmembrane region" description="Helical" evidence="19">
    <location>
        <begin position="110"/>
        <end position="130"/>
    </location>
</feature>
<comment type="function">
    <text evidence="14 19">Joins adenosylcobinamide-GDP and alpha-ribazole to generate adenosylcobalamin (Ado-cobalamin). Also synthesizes adenosylcobalamin 5'-phosphate from adenosylcobinamide-GDP and alpha-ribazole 5'-phosphate.</text>
</comment>
<dbReference type="OrthoDB" id="9794626at2"/>
<evidence type="ECO:0000313" key="20">
    <source>
        <dbReference type="EMBL" id="PCD76877.1"/>
    </source>
</evidence>